<feature type="region of interest" description="Disordered" evidence="2">
    <location>
        <begin position="550"/>
        <end position="577"/>
    </location>
</feature>
<evidence type="ECO:0000256" key="1">
    <source>
        <dbReference type="SAM" id="Coils"/>
    </source>
</evidence>
<organism evidence="4 5">
    <name type="scientific">Megalurothrips usitatus</name>
    <name type="common">bean blossom thrips</name>
    <dbReference type="NCBI Taxonomy" id="439358"/>
    <lineage>
        <taxon>Eukaryota</taxon>
        <taxon>Metazoa</taxon>
        <taxon>Ecdysozoa</taxon>
        <taxon>Arthropoda</taxon>
        <taxon>Hexapoda</taxon>
        <taxon>Insecta</taxon>
        <taxon>Pterygota</taxon>
        <taxon>Neoptera</taxon>
        <taxon>Paraneoptera</taxon>
        <taxon>Thysanoptera</taxon>
        <taxon>Terebrantia</taxon>
        <taxon>Thripoidea</taxon>
        <taxon>Thripidae</taxon>
        <taxon>Megalurothrips</taxon>
    </lineage>
</organism>
<sequence>MTLKHTVCELHFDPKYINSKHEFNMGELCITESREKKSLADDAVPTFFNGYSSYKNFKTSSKRPARKEGKTAATDTKRRKKIVDISSRESEEMTADDPLPQEVDISILCDRPLTFPQLVISEPHEVSRPSQNWHIHRGPNFVSFVHINADGTQIDRLVKFHESKLETEIRMLNREILKTSNVENYSEVSALLLRVQNLETCPGTGVENRRADKCLIYLEAGGSKKRLAPRCFQCAEKKKAIAKGIRRQLSSKVKNANAKVKKSNKVRLMTKKVISRNKKIMKLKEKVEKLAETCAQLKKDRISDYIKDMPRTWQLSILACVNASKAKSSNGRRYTTNWIYECQLLRIKSLKLYKKMLRDNFLPLPSLRTLQRYMKKLSPAYGFQSNTFEMLKGKSDSLPEAEKHGALLIDEISLSEGIWLDKHSLKVQGFVNLGQFTPEGQKDTPADHALVMMFQPFQGQHFQTLSAHLSKGAVKGPELAKLILEATRLTEEAGFYVDAIVGDAAPWNRNMWTQFGLKKFEYEKDQSKTKYTVDDAENVDQDFEDENFDCDLVQPPPKPKGKKRPTKKRKRPTPAEDIASKVASCVHPVDSSRRLWFVSDFPHLVKSIKQRILNAETLQVKVILVIMLNFRCRHIVKFHYYYRPQMEQFS</sequence>
<reference evidence="4" key="1">
    <citation type="submission" date="2022-12" db="EMBL/GenBank/DDBJ databases">
        <title>Chromosome-level genome assembly of the bean flower thrips Megalurothrips usitatus.</title>
        <authorList>
            <person name="Ma L."/>
            <person name="Liu Q."/>
            <person name="Li H."/>
            <person name="Cai W."/>
        </authorList>
    </citation>
    <scope>NUCLEOTIDE SEQUENCE</scope>
    <source>
        <strain evidence="4">Cailab_2022a</strain>
    </source>
</reference>
<feature type="compositionally biased region" description="Basic residues" evidence="2">
    <location>
        <begin position="559"/>
        <end position="572"/>
    </location>
</feature>
<dbReference type="InterPro" id="IPR048365">
    <property type="entry name" value="TNP-like_RNaseH_N"/>
</dbReference>
<dbReference type="Proteomes" id="UP001075354">
    <property type="component" value="Unassembled WGS sequence"/>
</dbReference>
<accession>A0AAV7X392</accession>
<keyword evidence="5" id="KW-1185">Reference proteome</keyword>
<proteinExistence type="predicted"/>
<dbReference type="EMBL" id="JAPTSV010000791">
    <property type="protein sequence ID" value="KAJ1519027.1"/>
    <property type="molecule type" value="Genomic_DNA"/>
</dbReference>
<evidence type="ECO:0000313" key="5">
    <source>
        <dbReference type="Proteomes" id="UP001075354"/>
    </source>
</evidence>
<feature type="region of interest" description="Disordered" evidence="2">
    <location>
        <begin position="59"/>
        <end position="78"/>
    </location>
</feature>
<name>A0AAV7X392_9NEOP</name>
<protein>
    <recommendedName>
        <fullName evidence="3">Transposable element P transposase-like RNase H domain-containing protein</fullName>
    </recommendedName>
</protein>
<dbReference type="Pfam" id="PF21787">
    <property type="entry name" value="TNP-like_RNaseH_N"/>
    <property type="match status" value="1"/>
</dbReference>
<gene>
    <name evidence="4" type="ORF">ONE63_011364</name>
</gene>
<feature type="coiled-coil region" evidence="1">
    <location>
        <begin position="246"/>
        <end position="300"/>
    </location>
</feature>
<evidence type="ECO:0000313" key="4">
    <source>
        <dbReference type="EMBL" id="KAJ1519027.1"/>
    </source>
</evidence>
<feature type="domain" description="Transposable element P transposase-like RNase H" evidence="3">
    <location>
        <begin position="381"/>
        <end position="516"/>
    </location>
</feature>
<evidence type="ECO:0000259" key="3">
    <source>
        <dbReference type="Pfam" id="PF21787"/>
    </source>
</evidence>
<evidence type="ECO:0000256" key="2">
    <source>
        <dbReference type="SAM" id="MobiDB-lite"/>
    </source>
</evidence>
<keyword evidence="1" id="KW-0175">Coiled coil</keyword>
<dbReference type="AlphaFoldDB" id="A0AAV7X392"/>
<comment type="caution">
    <text evidence="4">The sequence shown here is derived from an EMBL/GenBank/DDBJ whole genome shotgun (WGS) entry which is preliminary data.</text>
</comment>